<reference evidence="12 13" key="1">
    <citation type="submission" date="2018-10" db="EMBL/GenBank/DDBJ databases">
        <title>Anaerotruncus faecis sp. nov., isolated from human feces.</title>
        <authorList>
            <person name="Wang Y.-J."/>
        </authorList>
    </citation>
    <scope>NUCLEOTIDE SEQUENCE [LARGE SCALE GENOMIC DNA]</scope>
    <source>
        <strain evidence="12 13">22A2-44</strain>
    </source>
</reference>
<evidence type="ECO:0000256" key="10">
    <source>
        <dbReference type="ARBA" id="ARBA00041912"/>
    </source>
</evidence>
<comment type="catalytic activity">
    <reaction evidence="6">
        <text>L-dopachrome = 5,6-dihydroxyindole-2-carboxylate</text>
        <dbReference type="Rhea" id="RHEA:13041"/>
        <dbReference type="ChEBI" id="CHEBI:16875"/>
        <dbReference type="ChEBI" id="CHEBI:57509"/>
        <dbReference type="EC" id="5.3.3.12"/>
    </reaction>
</comment>
<dbReference type="EMBL" id="RCHT01000064">
    <property type="protein sequence ID" value="RLL06187.1"/>
    <property type="molecule type" value="Genomic_DNA"/>
</dbReference>
<evidence type="ECO:0000256" key="8">
    <source>
        <dbReference type="ARBA" id="ARBA00039086"/>
    </source>
</evidence>
<evidence type="ECO:0000256" key="1">
    <source>
        <dbReference type="ARBA" id="ARBA00004613"/>
    </source>
</evidence>
<evidence type="ECO:0000256" key="5">
    <source>
        <dbReference type="ARBA" id="ARBA00036735"/>
    </source>
</evidence>
<accession>A0A498CLM3</accession>
<evidence type="ECO:0000256" key="7">
    <source>
        <dbReference type="ARBA" id="ARBA00038932"/>
    </source>
</evidence>
<dbReference type="GO" id="GO:0004167">
    <property type="term" value="F:dopachrome isomerase activity"/>
    <property type="evidence" value="ECO:0007669"/>
    <property type="project" value="UniProtKB-EC"/>
</dbReference>
<evidence type="ECO:0000256" key="9">
    <source>
        <dbReference type="ARBA" id="ARBA00041631"/>
    </source>
</evidence>
<organism evidence="12 13">
    <name type="scientific">Anaerotruncus massiliensis</name>
    <name type="common">ex Liu et al. 2021</name>
    <dbReference type="NCBI Taxonomy" id="2321404"/>
    <lineage>
        <taxon>Bacteria</taxon>
        <taxon>Bacillati</taxon>
        <taxon>Bacillota</taxon>
        <taxon>Clostridia</taxon>
        <taxon>Eubacteriales</taxon>
        <taxon>Oscillospiraceae</taxon>
        <taxon>Anaerotruncus</taxon>
    </lineage>
</organism>
<dbReference type="Proteomes" id="UP000276301">
    <property type="component" value="Unassembled WGS sequence"/>
</dbReference>
<evidence type="ECO:0000256" key="4">
    <source>
        <dbReference type="ARBA" id="ARBA00023235"/>
    </source>
</evidence>
<dbReference type="Gene3D" id="3.30.429.10">
    <property type="entry name" value="Macrophage Migration Inhibitory Factor"/>
    <property type="match status" value="1"/>
</dbReference>
<keyword evidence="4" id="KW-0413">Isomerase</keyword>
<comment type="catalytic activity">
    <reaction evidence="5">
        <text>3-phenylpyruvate = enol-phenylpyruvate</text>
        <dbReference type="Rhea" id="RHEA:17097"/>
        <dbReference type="ChEBI" id="CHEBI:16815"/>
        <dbReference type="ChEBI" id="CHEBI:18005"/>
        <dbReference type="EC" id="5.3.2.1"/>
    </reaction>
</comment>
<dbReference type="GO" id="GO:0005615">
    <property type="term" value="C:extracellular space"/>
    <property type="evidence" value="ECO:0007669"/>
    <property type="project" value="UniProtKB-KW"/>
</dbReference>
<protein>
    <recommendedName>
        <fullName evidence="11">L-dopachrome isomerase</fullName>
        <ecNumber evidence="8">5.3.2.1</ecNumber>
        <ecNumber evidence="7">5.3.3.12</ecNumber>
    </recommendedName>
    <alternativeName>
        <fullName evidence="9">L-dopachrome tautomerase</fullName>
    </alternativeName>
    <alternativeName>
        <fullName evidence="10">Phenylpyruvate tautomerase</fullName>
    </alternativeName>
</protein>
<dbReference type="SUPFAM" id="SSF55331">
    <property type="entry name" value="Tautomerase/MIF"/>
    <property type="match status" value="1"/>
</dbReference>
<evidence type="ECO:0000313" key="12">
    <source>
        <dbReference type="EMBL" id="RLL06187.1"/>
    </source>
</evidence>
<dbReference type="EC" id="5.3.2.1" evidence="8"/>
<evidence type="ECO:0000313" key="13">
    <source>
        <dbReference type="Proteomes" id="UP000276301"/>
    </source>
</evidence>
<evidence type="ECO:0000256" key="3">
    <source>
        <dbReference type="ARBA" id="ARBA00022525"/>
    </source>
</evidence>
<keyword evidence="3" id="KW-0964">Secreted</keyword>
<dbReference type="PANTHER" id="PTHR11954:SF6">
    <property type="entry name" value="MACROPHAGE MIGRATION INHIBITORY FACTOR"/>
    <property type="match status" value="1"/>
</dbReference>
<dbReference type="RefSeq" id="WP_101549632.1">
    <property type="nucleotide sequence ID" value="NZ_DBFNFR010000052.1"/>
</dbReference>
<dbReference type="Pfam" id="PF01187">
    <property type="entry name" value="MIF"/>
    <property type="match status" value="1"/>
</dbReference>
<proteinExistence type="predicted"/>
<evidence type="ECO:0000256" key="11">
    <source>
        <dbReference type="ARBA" id="ARBA00042730"/>
    </source>
</evidence>
<comment type="caution">
    <text evidence="12">The sequence shown here is derived from an EMBL/GenBank/DDBJ whole genome shotgun (WGS) entry which is preliminary data.</text>
</comment>
<dbReference type="InterPro" id="IPR014347">
    <property type="entry name" value="Tautomerase/MIF_sf"/>
</dbReference>
<dbReference type="PANTHER" id="PTHR11954">
    <property type="entry name" value="D-DOPACHROME DECARBOXYLASE"/>
    <property type="match status" value="1"/>
</dbReference>
<gene>
    <name evidence="12" type="ORF">D4A47_13895</name>
</gene>
<evidence type="ECO:0000256" key="6">
    <source>
        <dbReference type="ARBA" id="ARBA00036823"/>
    </source>
</evidence>
<dbReference type="GO" id="GO:0005125">
    <property type="term" value="F:cytokine activity"/>
    <property type="evidence" value="ECO:0007669"/>
    <property type="project" value="UniProtKB-KW"/>
</dbReference>
<dbReference type="EC" id="5.3.3.12" evidence="7"/>
<dbReference type="InterPro" id="IPR001398">
    <property type="entry name" value="Macrophage_inhib_fac"/>
</dbReference>
<keyword evidence="13" id="KW-1185">Reference proteome</keyword>
<comment type="subcellular location">
    <subcellularLocation>
        <location evidence="1">Secreted</location>
    </subcellularLocation>
</comment>
<name>A0A498CLM3_9FIRM</name>
<keyword evidence="2" id="KW-0202">Cytokine</keyword>
<dbReference type="AlphaFoldDB" id="A0A498CLM3"/>
<evidence type="ECO:0000256" key="2">
    <source>
        <dbReference type="ARBA" id="ARBA00022514"/>
    </source>
</evidence>
<dbReference type="GO" id="GO:0050178">
    <property type="term" value="F:phenylpyruvate tautomerase activity"/>
    <property type="evidence" value="ECO:0007669"/>
    <property type="project" value="UniProtKB-EC"/>
</dbReference>
<sequence length="114" mass="12711">MPCIQTKVNVTLTPEKEEAIKQKFGQAITAIPGKTENWLMCTFEDGCRMYFRGEAGAPMAFVEVKVYGKAPASAFDRLTGEITGILRDELDIAPDHVYVKYEEVASWGWNGANF</sequence>